<dbReference type="EMBL" id="CAQL01000549">
    <property type="protein sequence ID" value="CCQ56100.1"/>
    <property type="molecule type" value="Genomic_DNA"/>
</dbReference>
<organism evidence="3 4">
    <name type="scientific">Crocosphaera watsonii WH 0005</name>
    <dbReference type="NCBI Taxonomy" id="423472"/>
    <lineage>
        <taxon>Bacteria</taxon>
        <taxon>Bacillati</taxon>
        <taxon>Cyanobacteriota</taxon>
        <taxon>Cyanophyceae</taxon>
        <taxon>Oscillatoriophycideae</taxon>
        <taxon>Chroococcales</taxon>
        <taxon>Aphanothecaceae</taxon>
        <taxon>Crocosphaera</taxon>
    </lineage>
</organism>
<reference evidence="3 4" key="1">
    <citation type="submission" date="2013-01" db="EMBL/GenBank/DDBJ databases">
        <authorList>
            <person name="Bench S."/>
        </authorList>
    </citation>
    <scope>NUCLEOTIDE SEQUENCE [LARGE SCALE GENOMIC DNA]</scope>
    <source>
        <strain evidence="3 4">WH 0005</strain>
    </source>
</reference>
<dbReference type="RefSeq" id="WP_021833056.1">
    <property type="nucleotide sequence ID" value="NZ_CAQL01000549.1"/>
</dbReference>
<sequence length="478" mass="54851">MIGHIEHGSNFGGLFRYLLATDKGARIIGGNAAGDTIEQLTQEFNNCADQRRTTTKPVKHFILSFAPEDGEVEDDLKQEIATQAIQRLGYIDNQYVVIEHQREDPGHDWNHDHDHIHIAVNMISLEGQRVDDWQDKRRFEAIIRELEQEHQLTQVAPSRERKQKALTHGQVQKYKRQLRDVKTGKQTQPPDIPISIKLQAAIDAVTRDKPTMTLFIGRLQHLGIDVKPIITATGRKRISYHIDGAKPFRGSKLHNGSFPKLISQRGVNCDPQRDRKAMEYAVNHQQVTLPPEQLINWSEINLSLYLPKALDTESLGKEKQKKTEKALINHSRINTINQSSEKLEKEKALMSSLPLTPEFSPDVIEKQQEYTLTIAPIAYRWLKANQTVRYEAKDNLIEYSQGRLTIKDGEGNYKMIAQSVGVEQHNFQQWQCINLPQNSPGLTQKDVERFTGSEMKDALRELEQKNNQFIKRRKGRGR</sequence>
<feature type="region of interest" description="Disordered" evidence="1">
    <location>
        <begin position="155"/>
        <end position="190"/>
    </location>
</feature>
<gene>
    <name evidence="3" type="ORF">CWATWH0005_3829</name>
</gene>
<dbReference type="Pfam" id="PF03432">
    <property type="entry name" value="Relaxase"/>
    <property type="match status" value="1"/>
</dbReference>
<name>T2IV98_CROWT</name>
<protein>
    <recommendedName>
        <fullName evidence="2">MobA/VirD2-like nuclease domain-containing protein</fullName>
    </recommendedName>
</protein>
<dbReference type="InterPro" id="IPR005094">
    <property type="entry name" value="Endonuclease_MobA/VirD2"/>
</dbReference>
<evidence type="ECO:0000259" key="2">
    <source>
        <dbReference type="Pfam" id="PF03432"/>
    </source>
</evidence>
<feature type="domain" description="MobA/VirD2-like nuclease" evidence="2">
    <location>
        <begin position="17"/>
        <end position="152"/>
    </location>
</feature>
<proteinExistence type="predicted"/>
<reference evidence="3 4" key="2">
    <citation type="submission" date="2013-09" db="EMBL/GenBank/DDBJ databases">
        <title>Whole genome comparison of six Crocosphaera watsonii strains with differing phenotypes.</title>
        <authorList>
            <person name="Bench S.R."/>
            <person name="Heller P."/>
            <person name="Frank I."/>
            <person name="Arciniega M."/>
            <person name="Shilova I.N."/>
            <person name="Zehr J.P."/>
        </authorList>
    </citation>
    <scope>NUCLEOTIDE SEQUENCE [LARGE SCALE GENOMIC DNA]</scope>
    <source>
        <strain evidence="3 4">WH 0005</strain>
    </source>
</reference>
<evidence type="ECO:0000256" key="1">
    <source>
        <dbReference type="SAM" id="MobiDB-lite"/>
    </source>
</evidence>
<comment type="caution">
    <text evidence="3">The sequence shown here is derived from an EMBL/GenBank/DDBJ whole genome shotgun (WGS) entry which is preliminary data.</text>
</comment>
<evidence type="ECO:0000313" key="4">
    <source>
        <dbReference type="Proteomes" id="UP000017981"/>
    </source>
</evidence>
<accession>T2IV98</accession>
<dbReference type="AlphaFoldDB" id="T2IV98"/>
<dbReference type="Proteomes" id="UP000017981">
    <property type="component" value="Unassembled WGS sequence"/>
</dbReference>
<evidence type="ECO:0000313" key="3">
    <source>
        <dbReference type="EMBL" id="CCQ56100.1"/>
    </source>
</evidence>